<dbReference type="GO" id="GO:0018738">
    <property type="term" value="F:S-formylglutathione hydrolase activity"/>
    <property type="evidence" value="ECO:0007669"/>
    <property type="project" value="UniProtKB-EC"/>
</dbReference>
<dbReference type="STRING" id="797473.HMPREF9080_02051"/>
<dbReference type="Gene3D" id="3.40.50.1820">
    <property type="entry name" value="alpha/beta hydrolase"/>
    <property type="match status" value="1"/>
</dbReference>
<dbReference type="GO" id="GO:0052689">
    <property type="term" value="F:carboxylic ester hydrolase activity"/>
    <property type="evidence" value="ECO:0007669"/>
    <property type="project" value="UniProtKB-KW"/>
</dbReference>
<dbReference type="Pfam" id="PF00756">
    <property type="entry name" value="Esterase"/>
    <property type="match status" value="1"/>
</dbReference>
<dbReference type="AlphaFoldDB" id="G9ZGZ4"/>
<evidence type="ECO:0000256" key="5">
    <source>
        <dbReference type="ARBA" id="ARBA00047590"/>
    </source>
</evidence>
<name>G9ZGZ4_9GAMM</name>
<dbReference type="InterPro" id="IPR014186">
    <property type="entry name" value="S-formylglutathione_hydrol"/>
</dbReference>
<dbReference type="GO" id="GO:0005829">
    <property type="term" value="C:cytosol"/>
    <property type="evidence" value="ECO:0007669"/>
    <property type="project" value="TreeGrafter"/>
</dbReference>
<evidence type="ECO:0000256" key="1">
    <source>
        <dbReference type="ARBA" id="ARBA00005622"/>
    </source>
</evidence>
<evidence type="ECO:0000313" key="6">
    <source>
        <dbReference type="EMBL" id="EHM52950.1"/>
    </source>
</evidence>
<sequence length="277" mass="32078">MTKKPAFFGEPAMNPLDQLEAHTSFKGEQRVYRHYSDSLRRPLELAVYVPVAMLLKERPCHTTYYLPGIQTNARLVASQSDYQRYANRYDTILVIPDIFNTYQGDDEARTGQYVHERDALDDYLLEELPAVLRAHLATTGGRGIMGYGFGGTLAFHLARKKPDHYRSVSALAPWLGFHGTPWYEEHLARYGLPTEFDPLQWYLAHPDAAPLPLWIDQGTEDDHLGNKINLDAFEEAVAPRIKSGEIWINRRKRYDHSFYFVHSHIPEHFVFHNEYQD</sequence>
<comment type="catalytic activity">
    <reaction evidence="5">
        <text>S-formylglutathione + H2O = formate + glutathione + H(+)</text>
        <dbReference type="Rhea" id="RHEA:14961"/>
        <dbReference type="ChEBI" id="CHEBI:15377"/>
        <dbReference type="ChEBI" id="CHEBI:15378"/>
        <dbReference type="ChEBI" id="CHEBI:15740"/>
        <dbReference type="ChEBI" id="CHEBI:57688"/>
        <dbReference type="ChEBI" id="CHEBI:57925"/>
        <dbReference type="EC" id="3.1.2.12"/>
    </reaction>
</comment>
<dbReference type="HOGENOM" id="CLU_056472_0_0_6"/>
<evidence type="ECO:0000313" key="7">
    <source>
        <dbReference type="Proteomes" id="UP000004750"/>
    </source>
</evidence>
<dbReference type="SUPFAM" id="SSF53474">
    <property type="entry name" value="alpha/beta-Hydrolases"/>
    <property type="match status" value="1"/>
</dbReference>
<proteinExistence type="inferred from homology"/>
<keyword evidence="4 6" id="KW-0378">Hydrolase</keyword>
<comment type="similarity">
    <text evidence="1">Belongs to the esterase D family.</text>
</comment>
<dbReference type="EMBL" id="AGCM01000116">
    <property type="protein sequence ID" value="EHM52950.1"/>
    <property type="molecule type" value="Genomic_DNA"/>
</dbReference>
<dbReference type="InterPro" id="IPR029058">
    <property type="entry name" value="AB_hydrolase_fold"/>
</dbReference>
<dbReference type="GO" id="GO:0046294">
    <property type="term" value="P:formaldehyde catabolic process"/>
    <property type="evidence" value="ECO:0007669"/>
    <property type="project" value="InterPro"/>
</dbReference>
<evidence type="ECO:0000256" key="4">
    <source>
        <dbReference type="ARBA" id="ARBA00022801"/>
    </source>
</evidence>
<gene>
    <name evidence="6" type="ORF">HMPREF9080_02051</name>
</gene>
<evidence type="ECO:0000256" key="2">
    <source>
        <dbReference type="ARBA" id="ARBA00012479"/>
    </source>
</evidence>
<dbReference type="Proteomes" id="UP000004750">
    <property type="component" value="Unassembled WGS sequence"/>
</dbReference>
<comment type="caution">
    <text evidence="6">The sequence shown here is derived from an EMBL/GenBank/DDBJ whole genome shotgun (WGS) entry which is preliminary data.</text>
</comment>
<dbReference type="PANTHER" id="PTHR10061:SF0">
    <property type="entry name" value="S-FORMYLGLUTATHIONE HYDROLASE"/>
    <property type="match status" value="1"/>
</dbReference>
<dbReference type="EC" id="3.1.2.12" evidence="2"/>
<reference evidence="6 7" key="1">
    <citation type="submission" date="2011-08" db="EMBL/GenBank/DDBJ databases">
        <authorList>
            <person name="Weinstock G."/>
            <person name="Sodergren E."/>
            <person name="Clifton S."/>
            <person name="Fulton L."/>
            <person name="Fulton B."/>
            <person name="Courtney L."/>
            <person name="Fronick C."/>
            <person name="Harrison M."/>
            <person name="Strong C."/>
            <person name="Farmer C."/>
            <person name="Delahaunty K."/>
            <person name="Markovic C."/>
            <person name="Hall O."/>
            <person name="Minx P."/>
            <person name="Tomlinson C."/>
            <person name="Mitreva M."/>
            <person name="Hou S."/>
            <person name="Chen J."/>
            <person name="Wollam A."/>
            <person name="Pepin K.H."/>
            <person name="Johnson M."/>
            <person name="Bhonagiri V."/>
            <person name="Zhang X."/>
            <person name="Suruliraj S."/>
            <person name="Warren W."/>
            <person name="Chinwalla A."/>
            <person name="Mardis E.R."/>
            <person name="Wilson R.K."/>
        </authorList>
    </citation>
    <scope>NUCLEOTIDE SEQUENCE [LARGE SCALE GENOMIC DNA]</scope>
    <source>
        <strain evidence="6 7">F0432</strain>
    </source>
</reference>
<keyword evidence="3" id="KW-0719">Serine esterase</keyword>
<dbReference type="PANTHER" id="PTHR10061">
    <property type="entry name" value="S-FORMYLGLUTATHIONE HYDROLASE"/>
    <property type="match status" value="1"/>
</dbReference>
<accession>G9ZGZ4</accession>
<dbReference type="InterPro" id="IPR000801">
    <property type="entry name" value="Esterase-like"/>
</dbReference>
<organism evidence="6 7">
    <name type="scientific">Cardiobacterium valvarum F0432</name>
    <dbReference type="NCBI Taxonomy" id="797473"/>
    <lineage>
        <taxon>Bacteria</taxon>
        <taxon>Pseudomonadati</taxon>
        <taxon>Pseudomonadota</taxon>
        <taxon>Gammaproteobacteria</taxon>
        <taxon>Cardiobacteriales</taxon>
        <taxon>Cardiobacteriaceae</taxon>
        <taxon>Cardiobacterium</taxon>
    </lineage>
</organism>
<protein>
    <recommendedName>
        <fullName evidence="2">S-formylglutathione hydrolase</fullName>
        <ecNumber evidence="2">3.1.2.12</ecNumber>
    </recommendedName>
</protein>
<evidence type="ECO:0000256" key="3">
    <source>
        <dbReference type="ARBA" id="ARBA00022487"/>
    </source>
</evidence>